<keyword evidence="3" id="KW-1185">Reference proteome</keyword>
<dbReference type="RefSeq" id="WP_285974325.1">
    <property type="nucleotide sequence ID" value="NZ_CP127294.1"/>
</dbReference>
<feature type="transmembrane region" description="Helical" evidence="1">
    <location>
        <begin position="109"/>
        <end position="129"/>
    </location>
</feature>
<dbReference type="Proteomes" id="UP001236014">
    <property type="component" value="Chromosome"/>
</dbReference>
<sequence>MGLPAAAGVLVVVLAWLAGPGLFGIAGDGAGAPVQAEVTQPAACSAGNPVESVTFSLGGKPRQGTLNGCGHAKGERVEVGVPVDAPADGPITVSAADTSAGAQDARGPIALVLLVFACFSGGMYAFLVIRGSGKLALLH</sequence>
<accession>A0A9Y2IQS6</accession>
<proteinExistence type="predicted"/>
<dbReference type="EMBL" id="CP127294">
    <property type="protein sequence ID" value="WIX83779.1"/>
    <property type="molecule type" value="Genomic_DNA"/>
</dbReference>
<gene>
    <name evidence="2" type="ORF">QRX50_01865</name>
</gene>
<evidence type="ECO:0000313" key="2">
    <source>
        <dbReference type="EMBL" id="WIX83779.1"/>
    </source>
</evidence>
<reference evidence="2 3" key="1">
    <citation type="submission" date="2023-06" db="EMBL/GenBank/DDBJ databases">
        <authorList>
            <person name="Oyuntsetseg B."/>
            <person name="Kim S.B."/>
        </authorList>
    </citation>
    <scope>NUCLEOTIDE SEQUENCE [LARGE SCALE GENOMIC DNA]</scope>
    <source>
        <strain evidence="2 3">2-15</strain>
    </source>
</reference>
<organism evidence="2 3">
    <name type="scientific">Amycolatopsis carbonis</name>
    <dbReference type="NCBI Taxonomy" id="715471"/>
    <lineage>
        <taxon>Bacteria</taxon>
        <taxon>Bacillati</taxon>
        <taxon>Actinomycetota</taxon>
        <taxon>Actinomycetes</taxon>
        <taxon>Pseudonocardiales</taxon>
        <taxon>Pseudonocardiaceae</taxon>
        <taxon>Amycolatopsis</taxon>
    </lineage>
</organism>
<dbReference type="AlphaFoldDB" id="A0A9Y2IQS6"/>
<evidence type="ECO:0000313" key="3">
    <source>
        <dbReference type="Proteomes" id="UP001236014"/>
    </source>
</evidence>
<keyword evidence="1" id="KW-1133">Transmembrane helix</keyword>
<name>A0A9Y2IQS6_9PSEU</name>
<keyword evidence="1" id="KW-0472">Membrane</keyword>
<keyword evidence="1" id="KW-0812">Transmembrane</keyword>
<dbReference type="KEGG" id="acab:QRX50_01865"/>
<protein>
    <submittedName>
        <fullName evidence="2">Uncharacterized protein</fullName>
    </submittedName>
</protein>
<evidence type="ECO:0000256" key="1">
    <source>
        <dbReference type="SAM" id="Phobius"/>
    </source>
</evidence>